<proteinExistence type="predicted"/>
<feature type="region of interest" description="Disordered" evidence="1">
    <location>
        <begin position="69"/>
        <end position="88"/>
    </location>
</feature>
<dbReference type="AlphaFoldDB" id="A0A239MQF7"/>
<keyword evidence="4" id="KW-1185">Reference proteome</keyword>
<keyword evidence="2" id="KW-1133">Transmembrane helix</keyword>
<reference evidence="3 4" key="1">
    <citation type="submission" date="2017-06" db="EMBL/GenBank/DDBJ databases">
        <authorList>
            <person name="Kim H.J."/>
            <person name="Triplett B.A."/>
        </authorList>
    </citation>
    <scope>NUCLEOTIDE SEQUENCE [LARGE SCALE GENOMIC DNA]</scope>
    <source>
        <strain evidence="3 4">CGMCC 4.5593</strain>
    </source>
</reference>
<organism evidence="3 4">
    <name type="scientific">Asanoa hainanensis</name>
    <dbReference type="NCBI Taxonomy" id="560556"/>
    <lineage>
        <taxon>Bacteria</taxon>
        <taxon>Bacillati</taxon>
        <taxon>Actinomycetota</taxon>
        <taxon>Actinomycetes</taxon>
        <taxon>Micromonosporales</taxon>
        <taxon>Micromonosporaceae</taxon>
        <taxon>Asanoa</taxon>
    </lineage>
</organism>
<evidence type="ECO:0000313" key="3">
    <source>
        <dbReference type="EMBL" id="SNT44188.1"/>
    </source>
</evidence>
<dbReference type="EMBL" id="FZPH01000006">
    <property type="protein sequence ID" value="SNT44188.1"/>
    <property type="molecule type" value="Genomic_DNA"/>
</dbReference>
<protein>
    <submittedName>
        <fullName evidence="3">Uncharacterized protein</fullName>
    </submittedName>
</protein>
<feature type="transmembrane region" description="Helical" evidence="2">
    <location>
        <begin position="37"/>
        <end position="58"/>
    </location>
</feature>
<sequence>MSYRTLFDATIPPEPPPRHTVDVLIRRARRRLAVQRLGAVAGGLAVVAAATAGGFAVASGPAAISPAAKASAAPSPRSPVPSTLRGVEPTETTAHAIARLKSAIPRAIRDAVPGVRLGRVPTVIRRTVPASPTGDGGTYRARLYYDMPTPLAVQVAGKQGDISISVERLIVDSSCEPTTEDPGARPNRPSRPTRPERSCVETEGPAGERVVTSTLVGPSSDSVVIDMRVDRPDGSMVSIYLDSPKGSVFTVEQLLAIALDRRVSFYP</sequence>
<gene>
    <name evidence="3" type="ORF">SAMN05421812_10684</name>
</gene>
<evidence type="ECO:0000256" key="1">
    <source>
        <dbReference type="SAM" id="MobiDB-lite"/>
    </source>
</evidence>
<dbReference type="Proteomes" id="UP000198362">
    <property type="component" value="Unassembled WGS sequence"/>
</dbReference>
<evidence type="ECO:0000313" key="4">
    <source>
        <dbReference type="Proteomes" id="UP000198362"/>
    </source>
</evidence>
<feature type="region of interest" description="Disordered" evidence="1">
    <location>
        <begin position="174"/>
        <end position="206"/>
    </location>
</feature>
<keyword evidence="2" id="KW-0472">Membrane</keyword>
<keyword evidence="2" id="KW-0812">Transmembrane</keyword>
<evidence type="ECO:0000256" key="2">
    <source>
        <dbReference type="SAM" id="Phobius"/>
    </source>
</evidence>
<accession>A0A239MQF7</accession>
<name>A0A239MQF7_9ACTN</name>